<dbReference type="GO" id="GO:0042594">
    <property type="term" value="P:response to starvation"/>
    <property type="evidence" value="ECO:0007669"/>
    <property type="project" value="TreeGrafter"/>
</dbReference>
<feature type="compositionally biased region" description="Gly residues" evidence="8">
    <location>
        <begin position="355"/>
        <end position="380"/>
    </location>
</feature>
<feature type="compositionally biased region" description="Pro residues" evidence="8">
    <location>
        <begin position="682"/>
        <end position="702"/>
    </location>
</feature>
<keyword evidence="3 7" id="KW-0547">Nucleotide-binding</keyword>
<reference evidence="10" key="1">
    <citation type="submission" date="2020-11" db="EMBL/GenBank/DDBJ databases">
        <authorList>
            <consortium name="DOE Joint Genome Institute"/>
            <person name="Ahrendt S."/>
            <person name="Riley R."/>
            <person name="Andreopoulos W."/>
            <person name="LaButti K."/>
            <person name="Pangilinan J."/>
            <person name="Ruiz-duenas F.J."/>
            <person name="Barrasa J.M."/>
            <person name="Sanchez-Garcia M."/>
            <person name="Camarero S."/>
            <person name="Miyauchi S."/>
            <person name="Serrano A."/>
            <person name="Linde D."/>
            <person name="Babiker R."/>
            <person name="Drula E."/>
            <person name="Ayuso-Fernandez I."/>
            <person name="Pacheco R."/>
            <person name="Padilla G."/>
            <person name="Ferreira P."/>
            <person name="Barriuso J."/>
            <person name="Kellner H."/>
            <person name="Castanera R."/>
            <person name="Alfaro M."/>
            <person name="Ramirez L."/>
            <person name="Pisabarro A.G."/>
            <person name="Kuo A."/>
            <person name="Tritt A."/>
            <person name="Lipzen A."/>
            <person name="He G."/>
            <person name="Yan M."/>
            <person name="Ng V."/>
            <person name="Cullen D."/>
            <person name="Martin F."/>
            <person name="Rosso M.-N."/>
            <person name="Henrissat B."/>
            <person name="Hibbett D."/>
            <person name="Martinez A.T."/>
            <person name="Grigoriev I.V."/>
        </authorList>
    </citation>
    <scope>NUCLEOTIDE SEQUENCE</scope>
    <source>
        <strain evidence="10">AH 44721</strain>
    </source>
</reference>
<evidence type="ECO:0000256" key="8">
    <source>
        <dbReference type="SAM" id="MobiDB-lite"/>
    </source>
</evidence>
<name>A0A9P5NUJ9_GYMJU</name>
<evidence type="ECO:0000256" key="4">
    <source>
        <dbReference type="ARBA" id="ARBA00022777"/>
    </source>
</evidence>
<dbReference type="Pfam" id="PF21127">
    <property type="entry name" value="ATG1-like_MIT2"/>
    <property type="match status" value="1"/>
</dbReference>
<dbReference type="PANTHER" id="PTHR24348">
    <property type="entry name" value="SERINE/THREONINE-PROTEIN KINASE UNC-51-RELATED"/>
    <property type="match status" value="1"/>
</dbReference>
<dbReference type="GO" id="GO:0004674">
    <property type="term" value="F:protein serine/threonine kinase activity"/>
    <property type="evidence" value="ECO:0007669"/>
    <property type="project" value="UniProtKB-EC"/>
</dbReference>
<dbReference type="CDD" id="cd14009">
    <property type="entry name" value="STKc_ATG1_ULK_like"/>
    <property type="match status" value="1"/>
</dbReference>
<evidence type="ECO:0000313" key="11">
    <source>
        <dbReference type="Proteomes" id="UP000724874"/>
    </source>
</evidence>
<dbReference type="GO" id="GO:0010506">
    <property type="term" value="P:regulation of autophagy"/>
    <property type="evidence" value="ECO:0007669"/>
    <property type="project" value="InterPro"/>
</dbReference>
<dbReference type="PROSITE" id="PS00107">
    <property type="entry name" value="PROTEIN_KINASE_ATP"/>
    <property type="match status" value="1"/>
</dbReference>
<keyword evidence="5 7" id="KW-0067">ATP-binding</keyword>
<feature type="region of interest" description="Disordered" evidence="8">
    <location>
        <begin position="853"/>
        <end position="876"/>
    </location>
</feature>
<feature type="domain" description="Protein kinase" evidence="9">
    <location>
        <begin position="29"/>
        <end position="338"/>
    </location>
</feature>
<feature type="compositionally biased region" description="Low complexity" evidence="8">
    <location>
        <begin position="628"/>
        <end position="642"/>
    </location>
</feature>
<dbReference type="GO" id="GO:0000422">
    <property type="term" value="P:autophagy of mitochondrion"/>
    <property type="evidence" value="ECO:0007669"/>
    <property type="project" value="TreeGrafter"/>
</dbReference>
<dbReference type="PROSITE" id="PS50011">
    <property type="entry name" value="PROTEIN_KINASE_DOM"/>
    <property type="match status" value="1"/>
</dbReference>
<evidence type="ECO:0000256" key="2">
    <source>
        <dbReference type="ARBA" id="ARBA00022679"/>
    </source>
</evidence>
<evidence type="ECO:0000256" key="1">
    <source>
        <dbReference type="ARBA" id="ARBA00012513"/>
    </source>
</evidence>
<gene>
    <name evidence="10" type="ORF">CPB84DRAFT_1842939</name>
</gene>
<dbReference type="InterPro" id="IPR045269">
    <property type="entry name" value="Atg1-like"/>
</dbReference>
<keyword evidence="11" id="KW-1185">Reference proteome</keyword>
<dbReference type="GO" id="GO:0005524">
    <property type="term" value="F:ATP binding"/>
    <property type="evidence" value="ECO:0007669"/>
    <property type="project" value="UniProtKB-UniRule"/>
</dbReference>
<keyword evidence="2" id="KW-0808">Transferase</keyword>
<dbReference type="GO" id="GO:0000045">
    <property type="term" value="P:autophagosome assembly"/>
    <property type="evidence" value="ECO:0007669"/>
    <property type="project" value="TreeGrafter"/>
</dbReference>
<dbReference type="InterPro" id="IPR017441">
    <property type="entry name" value="Protein_kinase_ATP_BS"/>
</dbReference>
<dbReference type="InterPro" id="IPR000719">
    <property type="entry name" value="Prot_kinase_dom"/>
</dbReference>
<dbReference type="Gene3D" id="1.10.510.10">
    <property type="entry name" value="Transferase(Phosphotransferase) domain 1"/>
    <property type="match status" value="1"/>
</dbReference>
<sequence length="1094" mass="120384">MAHAVQPFKRPASSNTSKNPEYDDDARPYVIVSDIGKGSFATVYKGYHEETRYQVAIKAVKRDSLTTKLFENLQSEIQILKSLSHRHITKLIDIVRAEKHIYLIMEFCAGGDLTNYIKKRGRVEGLEYIPAPGKAPQYYPHPRTGGLDEIAVRSFLRQLARALKFLRHRNLIHRDIKPQNLLLNPASPEELARGHPLGVPILKVADFGFARSLPNAMMAETLCGSPLYMAPEILRYEKYDAKADLWSVGAVLFEMAVGKAPFRAQNHIELLKKIEGSKGIKFPDEDTHGTPTHPNKSGGGGSTDLPVPEDIKALIRTLLKRNPAERASFEEFFGSLALARSKFPRPQESVSVSRSGGGLGSSSGVGAGGGSGGAGAGGSGQREEEPAVPWNHGRPPTPEHHKIIPPEVLDPTAMIPPSKFNFRRVDGYGNPSPSPNGSPSQLPRDGDRHYSSDGKSPTTMQVDAYPHPTSTKQYAYSNHAPSPTTLQAQAQAQAYTHGHPQPQPSPQPQTHSPSQAHVQVSPAPAGRTKRLSTEGSFIPGETEEDGNLRREYVLVGDTRAVEFGRAVDGFGVVEFFRLFFSESTVDKTRIRYDLSPSLLTDLVAEISLQPRRPLHDRRTASASGNTINNGNNNNGNGYNYNNDTQDQQQYVSSPTSATTTSPTTIPSRHSPYPSPNGNITFPPAPPSAPSHPHPIPLPPPLSSSPSSMAQRAAANALNRALSIAKKNLFGHGHSSSSSSRQPSQSHSRGDSGGNMNGVSNGNGNSPSNNTFNGAAGVVPSVPYTTSAPPSPSRRPQLIAVDTIGADGERREARDPLEEELLASLEELAQKTDVLTHWADEMYEYVKAVPQKPLPDPSKFEKQPIETDKQARKRKNADMEAEYNAVTCVAVYMLLMSFSQKGIDKLRNFQEHVRMRFPEGGFVVSEGFDEALNWFKDHYFKCYDRAALVKTWLPVTYDGPKSWLDQLVYDRALLLSRTAARKELLDQMTTPDECEKLYEESLWCLYALQDDLLQTGNPFMDEDRETIATWIKRTKLRLVRCRARMAMNHRDRVNDARADQNLADVARIPAPWDVKPSKLKSKSSSPASGAHVLLP</sequence>
<protein>
    <recommendedName>
        <fullName evidence="1">non-specific serine/threonine protein kinase</fullName>
        <ecNumber evidence="1">2.7.11.1</ecNumber>
    </recommendedName>
    <alternativeName>
        <fullName evidence="6">Autophagy-related protein 1</fullName>
    </alternativeName>
</protein>
<dbReference type="Pfam" id="PF00069">
    <property type="entry name" value="Pkinase"/>
    <property type="match status" value="1"/>
</dbReference>
<feature type="compositionally biased region" description="Low complexity" evidence="8">
    <location>
        <begin position="756"/>
        <end position="787"/>
    </location>
</feature>
<feature type="compositionally biased region" description="Polar residues" evidence="8">
    <location>
        <begin position="468"/>
        <end position="486"/>
    </location>
</feature>
<dbReference type="EC" id="2.7.11.1" evidence="1"/>
<keyword evidence="4" id="KW-0418">Kinase</keyword>
<dbReference type="Pfam" id="PF12063">
    <property type="entry name" value="ATG1-like_MIT1"/>
    <property type="match status" value="1"/>
</dbReference>
<dbReference type="InterPro" id="IPR048941">
    <property type="entry name" value="ATG1-like_MIT2"/>
</dbReference>
<feature type="region of interest" description="Disordered" evidence="8">
    <location>
        <begin position="343"/>
        <end position="544"/>
    </location>
</feature>
<evidence type="ECO:0000256" key="5">
    <source>
        <dbReference type="ARBA" id="ARBA00022840"/>
    </source>
</evidence>
<dbReference type="SMART" id="SM00220">
    <property type="entry name" value="S_TKc"/>
    <property type="match status" value="1"/>
</dbReference>
<dbReference type="GO" id="GO:0061709">
    <property type="term" value="P:reticulophagy"/>
    <property type="evidence" value="ECO:0007669"/>
    <property type="project" value="TreeGrafter"/>
</dbReference>
<dbReference type="PANTHER" id="PTHR24348:SF22">
    <property type="entry name" value="NON-SPECIFIC SERINE_THREONINE PROTEIN KINASE"/>
    <property type="match status" value="1"/>
</dbReference>
<dbReference type="InterPro" id="IPR008271">
    <property type="entry name" value="Ser/Thr_kinase_AS"/>
</dbReference>
<feature type="compositionally biased region" description="Low complexity" evidence="8">
    <location>
        <begin position="703"/>
        <end position="714"/>
    </location>
</feature>
<comment type="caution">
    <text evidence="10">The sequence shown here is derived from an EMBL/GenBank/DDBJ whole genome shotgun (WGS) entry which is preliminary data.</text>
</comment>
<evidence type="ECO:0000256" key="3">
    <source>
        <dbReference type="ARBA" id="ARBA00022741"/>
    </source>
</evidence>
<organism evidence="10 11">
    <name type="scientific">Gymnopilus junonius</name>
    <name type="common">Spectacular rustgill mushroom</name>
    <name type="synonym">Gymnopilus spectabilis subsp. junonius</name>
    <dbReference type="NCBI Taxonomy" id="109634"/>
    <lineage>
        <taxon>Eukaryota</taxon>
        <taxon>Fungi</taxon>
        <taxon>Dikarya</taxon>
        <taxon>Basidiomycota</taxon>
        <taxon>Agaricomycotina</taxon>
        <taxon>Agaricomycetes</taxon>
        <taxon>Agaricomycetidae</taxon>
        <taxon>Agaricales</taxon>
        <taxon>Agaricineae</taxon>
        <taxon>Hymenogastraceae</taxon>
        <taxon>Gymnopilus</taxon>
    </lineage>
</organism>
<dbReference type="OrthoDB" id="346907at2759"/>
<dbReference type="GO" id="GO:0005776">
    <property type="term" value="C:autophagosome"/>
    <property type="evidence" value="ECO:0007669"/>
    <property type="project" value="TreeGrafter"/>
</dbReference>
<evidence type="ECO:0000256" key="7">
    <source>
        <dbReference type="PROSITE-ProRule" id="PRU10141"/>
    </source>
</evidence>
<accession>A0A9P5NUJ9</accession>
<dbReference type="GO" id="GO:0005829">
    <property type="term" value="C:cytosol"/>
    <property type="evidence" value="ECO:0007669"/>
    <property type="project" value="TreeGrafter"/>
</dbReference>
<feature type="compositionally biased region" description="Basic and acidic residues" evidence="8">
    <location>
        <begin position="857"/>
        <end position="869"/>
    </location>
</feature>
<feature type="region of interest" description="Disordered" evidence="8">
    <location>
        <begin position="613"/>
        <end position="714"/>
    </location>
</feature>
<evidence type="ECO:0000313" key="10">
    <source>
        <dbReference type="EMBL" id="KAF8909710.1"/>
    </source>
</evidence>
<feature type="region of interest" description="Disordered" evidence="8">
    <location>
        <begin position="1"/>
        <end position="23"/>
    </location>
</feature>
<feature type="region of interest" description="Disordered" evidence="8">
    <location>
        <begin position="1073"/>
        <end position="1094"/>
    </location>
</feature>
<dbReference type="InterPro" id="IPR022708">
    <property type="entry name" value="Atg1-like_tMIT"/>
</dbReference>
<feature type="binding site" evidence="7">
    <location>
        <position position="58"/>
    </location>
    <ligand>
        <name>ATP</name>
        <dbReference type="ChEBI" id="CHEBI:30616"/>
    </ligand>
</feature>
<feature type="compositionally biased region" description="Low complexity" evidence="8">
    <location>
        <begin position="429"/>
        <end position="440"/>
    </location>
</feature>
<evidence type="ECO:0000256" key="6">
    <source>
        <dbReference type="ARBA" id="ARBA00030237"/>
    </source>
</evidence>
<dbReference type="GO" id="GO:0034045">
    <property type="term" value="C:phagophore assembly site membrane"/>
    <property type="evidence" value="ECO:0007669"/>
    <property type="project" value="TreeGrafter"/>
</dbReference>
<feature type="compositionally biased region" description="Low complexity" evidence="8">
    <location>
        <begin position="730"/>
        <end position="746"/>
    </location>
</feature>
<feature type="compositionally biased region" description="Low complexity" evidence="8">
    <location>
        <begin position="652"/>
        <end position="671"/>
    </location>
</feature>
<dbReference type="InterPro" id="IPR011009">
    <property type="entry name" value="Kinase-like_dom_sf"/>
</dbReference>
<dbReference type="SUPFAM" id="SSF56112">
    <property type="entry name" value="Protein kinase-like (PK-like)"/>
    <property type="match status" value="1"/>
</dbReference>
<feature type="compositionally biased region" description="Basic and acidic residues" evidence="8">
    <location>
        <begin position="279"/>
        <end position="288"/>
    </location>
</feature>
<dbReference type="PROSITE" id="PS00108">
    <property type="entry name" value="PROTEIN_KINASE_ST"/>
    <property type="match status" value="1"/>
</dbReference>
<proteinExistence type="predicted"/>
<dbReference type="EMBL" id="JADNYJ010000008">
    <property type="protein sequence ID" value="KAF8909710.1"/>
    <property type="molecule type" value="Genomic_DNA"/>
</dbReference>
<dbReference type="FunFam" id="3.30.200.20:FF:000042">
    <property type="entry name" value="Aurora kinase A"/>
    <property type="match status" value="1"/>
</dbReference>
<feature type="region of interest" description="Disordered" evidence="8">
    <location>
        <begin position="279"/>
        <end position="307"/>
    </location>
</feature>
<evidence type="ECO:0000259" key="9">
    <source>
        <dbReference type="PROSITE" id="PS50011"/>
    </source>
</evidence>
<feature type="region of interest" description="Disordered" evidence="8">
    <location>
        <begin position="729"/>
        <end position="798"/>
    </location>
</feature>
<dbReference type="AlphaFoldDB" id="A0A9P5NUJ9"/>
<dbReference type="GO" id="GO:0034727">
    <property type="term" value="P:piecemeal microautophagy of the nucleus"/>
    <property type="evidence" value="ECO:0007669"/>
    <property type="project" value="TreeGrafter"/>
</dbReference>
<dbReference type="Proteomes" id="UP000724874">
    <property type="component" value="Unassembled WGS sequence"/>
</dbReference>